<dbReference type="SUPFAM" id="SSF55781">
    <property type="entry name" value="GAF domain-like"/>
    <property type="match status" value="1"/>
</dbReference>
<dbReference type="InterPro" id="IPR036390">
    <property type="entry name" value="WH_DNA-bd_sf"/>
</dbReference>
<dbReference type="Pfam" id="PF09339">
    <property type="entry name" value="HTH_IclR"/>
    <property type="match status" value="1"/>
</dbReference>
<keyword evidence="3" id="KW-0804">Transcription</keyword>
<dbReference type="EMBL" id="SNZR01000013">
    <property type="protein sequence ID" value="TDR89581.1"/>
    <property type="molecule type" value="Genomic_DNA"/>
</dbReference>
<dbReference type="InterPro" id="IPR005471">
    <property type="entry name" value="Tscrpt_reg_IclR_N"/>
</dbReference>
<feature type="domain" description="IclR-ED" evidence="5">
    <location>
        <begin position="68"/>
        <end position="249"/>
    </location>
</feature>
<evidence type="ECO:0000256" key="2">
    <source>
        <dbReference type="ARBA" id="ARBA00023125"/>
    </source>
</evidence>
<accession>A0A4R7BVM4</accession>
<dbReference type="InterPro" id="IPR014757">
    <property type="entry name" value="Tscrpt_reg_IclR_C"/>
</dbReference>
<evidence type="ECO:0000313" key="6">
    <source>
        <dbReference type="EMBL" id="TDR89581.1"/>
    </source>
</evidence>
<evidence type="ECO:0000259" key="5">
    <source>
        <dbReference type="PROSITE" id="PS51078"/>
    </source>
</evidence>
<dbReference type="AlphaFoldDB" id="A0A4R7BVM4"/>
<dbReference type="InterPro" id="IPR050707">
    <property type="entry name" value="HTH_MetabolicPath_Reg"/>
</dbReference>
<evidence type="ECO:0000256" key="3">
    <source>
        <dbReference type="ARBA" id="ARBA00023163"/>
    </source>
</evidence>
<dbReference type="PROSITE" id="PS51077">
    <property type="entry name" value="HTH_ICLR"/>
    <property type="match status" value="1"/>
</dbReference>
<reference evidence="6 7" key="1">
    <citation type="submission" date="2019-03" db="EMBL/GenBank/DDBJ databases">
        <title>Genomic Encyclopedia of Type Strains, Phase IV (KMG-IV): sequencing the most valuable type-strain genomes for metagenomic binning, comparative biology and taxonomic classification.</title>
        <authorList>
            <person name="Goeker M."/>
        </authorList>
    </citation>
    <scope>NUCLEOTIDE SEQUENCE [LARGE SCALE GENOMIC DNA]</scope>
    <source>
        <strain evidence="6 7">DSM 25903</strain>
    </source>
</reference>
<dbReference type="GO" id="GO:0045892">
    <property type="term" value="P:negative regulation of DNA-templated transcription"/>
    <property type="evidence" value="ECO:0007669"/>
    <property type="project" value="TreeGrafter"/>
</dbReference>
<dbReference type="InterPro" id="IPR029016">
    <property type="entry name" value="GAF-like_dom_sf"/>
</dbReference>
<dbReference type="Gene3D" id="3.30.450.40">
    <property type="match status" value="1"/>
</dbReference>
<dbReference type="PANTHER" id="PTHR30136:SF24">
    <property type="entry name" value="HTH-TYPE TRANSCRIPTIONAL REPRESSOR ALLR"/>
    <property type="match status" value="1"/>
</dbReference>
<dbReference type="Pfam" id="PF01614">
    <property type="entry name" value="IclR_C"/>
    <property type="match status" value="1"/>
</dbReference>
<dbReference type="SUPFAM" id="SSF46785">
    <property type="entry name" value="Winged helix' DNA-binding domain"/>
    <property type="match status" value="1"/>
</dbReference>
<organism evidence="6 7">
    <name type="scientific">Enterovirga rhinocerotis</name>
    <dbReference type="NCBI Taxonomy" id="1339210"/>
    <lineage>
        <taxon>Bacteria</taxon>
        <taxon>Pseudomonadati</taxon>
        <taxon>Pseudomonadota</taxon>
        <taxon>Alphaproteobacteria</taxon>
        <taxon>Hyphomicrobiales</taxon>
        <taxon>Methylobacteriaceae</taxon>
        <taxon>Enterovirga</taxon>
    </lineage>
</organism>
<comment type="caution">
    <text evidence="6">The sequence shown here is derived from an EMBL/GenBank/DDBJ whole genome shotgun (WGS) entry which is preliminary data.</text>
</comment>
<evidence type="ECO:0000259" key="4">
    <source>
        <dbReference type="PROSITE" id="PS51077"/>
    </source>
</evidence>
<feature type="domain" description="HTH iclR-type" evidence="4">
    <location>
        <begin position="6"/>
        <end position="67"/>
    </location>
</feature>
<dbReference type="Proteomes" id="UP000295122">
    <property type="component" value="Unassembled WGS sequence"/>
</dbReference>
<protein>
    <submittedName>
        <fullName evidence="6">IclR family transcriptional regulator</fullName>
    </submittedName>
</protein>
<dbReference type="RefSeq" id="WP_166652439.1">
    <property type="nucleotide sequence ID" value="NZ_SNZR01000013.1"/>
</dbReference>
<keyword evidence="1" id="KW-0805">Transcription regulation</keyword>
<keyword evidence="7" id="KW-1185">Reference proteome</keyword>
<dbReference type="SMART" id="SM00346">
    <property type="entry name" value="HTH_ICLR"/>
    <property type="match status" value="1"/>
</dbReference>
<gene>
    <name evidence="6" type="ORF">EV668_2413</name>
</gene>
<name>A0A4R7BVM4_9HYPH</name>
<dbReference type="InterPro" id="IPR036388">
    <property type="entry name" value="WH-like_DNA-bd_sf"/>
</dbReference>
<keyword evidence="2" id="KW-0238">DNA-binding</keyword>
<proteinExistence type="predicted"/>
<dbReference type="GO" id="GO:0003677">
    <property type="term" value="F:DNA binding"/>
    <property type="evidence" value="ECO:0007669"/>
    <property type="project" value="UniProtKB-KW"/>
</dbReference>
<dbReference type="Gene3D" id="1.10.10.10">
    <property type="entry name" value="Winged helix-like DNA-binding domain superfamily/Winged helix DNA-binding domain"/>
    <property type="match status" value="1"/>
</dbReference>
<dbReference type="PROSITE" id="PS51078">
    <property type="entry name" value="ICLR_ED"/>
    <property type="match status" value="1"/>
</dbReference>
<evidence type="ECO:0000256" key="1">
    <source>
        <dbReference type="ARBA" id="ARBA00023015"/>
    </source>
</evidence>
<dbReference type="PANTHER" id="PTHR30136">
    <property type="entry name" value="HELIX-TURN-HELIX TRANSCRIPTIONAL REGULATOR, ICLR FAMILY"/>
    <property type="match status" value="1"/>
</dbReference>
<sequence>MGDDTSSPISRVFAVLELAASAGSISVAQVVEVLGIPRPTAHRIVATLEGMGYLQKLPGRSGYGPAPRLVGLASDIMSATVVYAPLQLALSDLARRTGETCSIAMLAGGEVEYIASAYGNSPLTLQFQAGQRTPVHCTSSGRIFLANMSEERLSRFLATGPWQGITPHTITDPKALREELLLIRRQGYATNDSEFIVGVVGAAVPVRSEDDRILAVLTISAPKIRMTLERLTGFVPAMRSAAARIARAI</sequence>
<dbReference type="GO" id="GO:0003700">
    <property type="term" value="F:DNA-binding transcription factor activity"/>
    <property type="evidence" value="ECO:0007669"/>
    <property type="project" value="TreeGrafter"/>
</dbReference>
<evidence type="ECO:0000313" key="7">
    <source>
        <dbReference type="Proteomes" id="UP000295122"/>
    </source>
</evidence>